<dbReference type="Proteomes" id="UP000325161">
    <property type="component" value="Chromosome"/>
</dbReference>
<sequence>MTQMSQLLALSPQNLAGKFWRRPSGFLFAADRQVIPLVGAEIAKASVSMPIGFIQAGDIYMLVAFTSPTPGNNLYIGPDGKWLGNYVPAALRAHPFHLVSPEPGADAVLCIDEASGLISDTPEGNEPFFNENGQPTQNILDTLNFLAQTEQNRIPTQLAVNAVVAAGLMQPWPISVQSGEQQVPVTGLFRIDEARLNQLSDEDFLKLRAASALPLIYAQLLSIGQLALLERLGTIQRDLALQHQQLTQPLGNLGGFTLGDDGDLKFH</sequence>
<dbReference type="InterPro" id="IPR010836">
    <property type="entry name" value="SapC"/>
</dbReference>
<protein>
    <submittedName>
        <fullName evidence="1">SapC family protein</fullName>
    </submittedName>
</protein>
<accession>A0A5C0B174</accession>
<gene>
    <name evidence="1" type="ORF">FXN63_22820</name>
</gene>
<name>A0A5C0B174_9BURK</name>
<dbReference type="Pfam" id="PF07277">
    <property type="entry name" value="SapC"/>
    <property type="match status" value="1"/>
</dbReference>
<dbReference type="EMBL" id="CP043046">
    <property type="protein sequence ID" value="QEI08352.1"/>
    <property type="molecule type" value="Genomic_DNA"/>
</dbReference>
<dbReference type="AlphaFoldDB" id="A0A5C0B174"/>
<keyword evidence="2" id="KW-1185">Reference proteome</keyword>
<reference evidence="1 2" key="1">
    <citation type="submission" date="2019-08" db="EMBL/GenBank/DDBJ databases">
        <title>Amphibian skin-associated Pigmentiphaga: genome sequence and occurrence across geography and hosts.</title>
        <authorList>
            <person name="Bletz M.C."/>
            <person name="Bunk B."/>
            <person name="Sproeer C."/>
            <person name="Biwer P."/>
            <person name="Reiter S."/>
            <person name="Rabemananjara F.C.E."/>
            <person name="Schulz S."/>
            <person name="Overmann J."/>
            <person name="Vences M."/>
        </authorList>
    </citation>
    <scope>NUCLEOTIDE SEQUENCE [LARGE SCALE GENOMIC DNA]</scope>
    <source>
        <strain evidence="1 2">Mada1488</strain>
    </source>
</reference>
<dbReference type="KEGG" id="pacr:FXN63_22820"/>
<dbReference type="OrthoDB" id="9806524at2"/>
<evidence type="ECO:0000313" key="2">
    <source>
        <dbReference type="Proteomes" id="UP000325161"/>
    </source>
</evidence>
<organism evidence="1 2">
    <name type="scientific">Pigmentiphaga aceris</name>
    <dbReference type="NCBI Taxonomy" id="1940612"/>
    <lineage>
        <taxon>Bacteria</taxon>
        <taxon>Pseudomonadati</taxon>
        <taxon>Pseudomonadota</taxon>
        <taxon>Betaproteobacteria</taxon>
        <taxon>Burkholderiales</taxon>
        <taxon>Alcaligenaceae</taxon>
        <taxon>Pigmentiphaga</taxon>
    </lineage>
</organism>
<evidence type="ECO:0000313" key="1">
    <source>
        <dbReference type="EMBL" id="QEI08352.1"/>
    </source>
</evidence>
<proteinExistence type="predicted"/>